<protein>
    <submittedName>
        <fullName evidence="2">Glutathione S-transferase</fullName>
    </submittedName>
</protein>
<dbReference type="EMBL" id="QFMX01000003">
    <property type="protein sequence ID" value="PZO75773.1"/>
    <property type="molecule type" value="Genomic_DNA"/>
</dbReference>
<feature type="domain" description="GST N-terminal" evidence="1">
    <location>
        <begin position="1"/>
        <end position="80"/>
    </location>
</feature>
<dbReference type="InterPro" id="IPR050983">
    <property type="entry name" value="GST_Omega/HSP26"/>
</dbReference>
<dbReference type="PROSITE" id="PS50404">
    <property type="entry name" value="GST_NTER"/>
    <property type="match status" value="1"/>
</dbReference>
<dbReference type="PANTHER" id="PTHR43968">
    <property type="match status" value="1"/>
</dbReference>
<dbReference type="GO" id="GO:0016740">
    <property type="term" value="F:transferase activity"/>
    <property type="evidence" value="ECO:0007669"/>
    <property type="project" value="UniProtKB-KW"/>
</dbReference>
<evidence type="ECO:0000313" key="3">
    <source>
        <dbReference type="Proteomes" id="UP000249555"/>
    </source>
</evidence>
<dbReference type="GO" id="GO:0005737">
    <property type="term" value="C:cytoplasm"/>
    <property type="evidence" value="ECO:0007669"/>
    <property type="project" value="TreeGrafter"/>
</dbReference>
<dbReference type="SUPFAM" id="SSF52833">
    <property type="entry name" value="Thioredoxin-like"/>
    <property type="match status" value="1"/>
</dbReference>
<evidence type="ECO:0000259" key="1">
    <source>
        <dbReference type="PROSITE" id="PS50404"/>
    </source>
</evidence>
<evidence type="ECO:0000313" key="2">
    <source>
        <dbReference type="EMBL" id="PZO75773.1"/>
    </source>
</evidence>
<dbReference type="Proteomes" id="UP000249555">
    <property type="component" value="Unassembled WGS sequence"/>
</dbReference>
<accession>A0A2W4Z0D1</accession>
<name>A0A2W4Z0D1_9SPHN</name>
<dbReference type="PANTHER" id="PTHR43968:SF6">
    <property type="entry name" value="GLUTATHIONE S-TRANSFERASE OMEGA"/>
    <property type="match status" value="1"/>
</dbReference>
<reference evidence="2 3" key="1">
    <citation type="submission" date="2017-08" db="EMBL/GenBank/DDBJ databases">
        <title>Infants hospitalized years apart are colonized by the same room-sourced microbial strains.</title>
        <authorList>
            <person name="Brooks B."/>
            <person name="Olm M.R."/>
            <person name="Firek B.A."/>
            <person name="Baker R."/>
            <person name="Thomas B.C."/>
            <person name="Morowitz M.J."/>
            <person name="Banfield J.F."/>
        </authorList>
    </citation>
    <scope>NUCLEOTIDE SEQUENCE [LARGE SCALE GENOMIC DNA]</scope>
    <source>
        <strain evidence="2">S2_018_000_R3_119</strain>
    </source>
</reference>
<dbReference type="AlphaFoldDB" id="A0A2W4Z0D1"/>
<dbReference type="InterPro" id="IPR004045">
    <property type="entry name" value="Glutathione_S-Trfase_N"/>
</dbReference>
<keyword evidence="2" id="KW-0808">Transferase</keyword>
<dbReference type="CDD" id="cd03060">
    <property type="entry name" value="GST_N_Omega_like"/>
    <property type="match status" value="1"/>
</dbReference>
<gene>
    <name evidence="2" type="ORF">DI640_02950</name>
</gene>
<dbReference type="Pfam" id="PF13417">
    <property type="entry name" value="GST_N_3"/>
    <property type="match status" value="1"/>
</dbReference>
<dbReference type="Gene3D" id="3.40.30.10">
    <property type="entry name" value="Glutaredoxin"/>
    <property type="match status" value="1"/>
</dbReference>
<dbReference type="CDD" id="cd03196">
    <property type="entry name" value="GST_C_5"/>
    <property type="match status" value="1"/>
</dbReference>
<sequence>MAPILYSFRRCPYAMRARLAIVANGRSVELREIVLRAKPAAMLEVSPKGTVPVLVMPDGSVIDESLDIMRWAGANTNDGWPTDADAALIATNDGAFKHHLDRYKYADRHGVDPVEHRDAATVLLRALDERLRDTGSLGKSPRAGRQSMTDLAIMPFVRQFAQTDRPYFDGLPFERLHAWLAMHLASALFARIMIRPVPWQPDDPPILFPATDTE</sequence>
<dbReference type="InterPro" id="IPR036249">
    <property type="entry name" value="Thioredoxin-like_sf"/>
</dbReference>
<organism evidence="2 3">
    <name type="scientific">Sphingomonas taxi</name>
    <dbReference type="NCBI Taxonomy" id="1549858"/>
    <lineage>
        <taxon>Bacteria</taxon>
        <taxon>Pseudomonadati</taxon>
        <taxon>Pseudomonadota</taxon>
        <taxon>Alphaproteobacteria</taxon>
        <taxon>Sphingomonadales</taxon>
        <taxon>Sphingomonadaceae</taxon>
        <taxon>Sphingomonas</taxon>
    </lineage>
</organism>
<comment type="caution">
    <text evidence="2">The sequence shown here is derived from an EMBL/GenBank/DDBJ whole genome shotgun (WGS) entry which is preliminary data.</text>
</comment>
<dbReference type="InterPro" id="IPR036282">
    <property type="entry name" value="Glutathione-S-Trfase_C_sf"/>
</dbReference>
<proteinExistence type="predicted"/>
<dbReference type="SUPFAM" id="SSF47616">
    <property type="entry name" value="GST C-terminal domain-like"/>
    <property type="match status" value="1"/>
</dbReference>